<dbReference type="InterPro" id="IPR039902">
    <property type="entry name" value="CCDC148/CCDC112"/>
</dbReference>
<feature type="region of interest" description="Disordered" evidence="3">
    <location>
        <begin position="346"/>
        <end position="377"/>
    </location>
</feature>
<dbReference type="OMA" id="HRAVPAW"/>
<proteinExistence type="predicted"/>
<evidence type="ECO:0000256" key="2">
    <source>
        <dbReference type="SAM" id="Coils"/>
    </source>
</evidence>
<organism evidence="4 5">
    <name type="scientific">Lottia gigantea</name>
    <name type="common">Giant owl limpet</name>
    <dbReference type="NCBI Taxonomy" id="225164"/>
    <lineage>
        <taxon>Eukaryota</taxon>
        <taxon>Metazoa</taxon>
        <taxon>Spiralia</taxon>
        <taxon>Lophotrochozoa</taxon>
        <taxon>Mollusca</taxon>
        <taxon>Gastropoda</taxon>
        <taxon>Patellogastropoda</taxon>
        <taxon>Lottioidea</taxon>
        <taxon>Lottiidae</taxon>
        <taxon>Lottia</taxon>
    </lineage>
</organism>
<name>V4CMN4_LOTGI</name>
<accession>V4CMN4</accession>
<dbReference type="OrthoDB" id="2152435at2759"/>
<evidence type="ECO:0008006" key="6">
    <source>
        <dbReference type="Google" id="ProtNLM"/>
    </source>
</evidence>
<reference evidence="4 5" key="1">
    <citation type="journal article" date="2013" name="Nature">
        <title>Insights into bilaterian evolution from three spiralian genomes.</title>
        <authorList>
            <person name="Simakov O."/>
            <person name="Marletaz F."/>
            <person name="Cho S.J."/>
            <person name="Edsinger-Gonzales E."/>
            <person name="Havlak P."/>
            <person name="Hellsten U."/>
            <person name="Kuo D.H."/>
            <person name="Larsson T."/>
            <person name="Lv J."/>
            <person name="Arendt D."/>
            <person name="Savage R."/>
            <person name="Osoegawa K."/>
            <person name="de Jong P."/>
            <person name="Grimwood J."/>
            <person name="Chapman J.A."/>
            <person name="Shapiro H."/>
            <person name="Aerts A."/>
            <person name="Otillar R.P."/>
            <person name="Terry A.Y."/>
            <person name="Boore J.L."/>
            <person name="Grigoriev I.V."/>
            <person name="Lindberg D.R."/>
            <person name="Seaver E.C."/>
            <person name="Weisblat D.A."/>
            <person name="Putnam N.H."/>
            <person name="Rokhsar D.S."/>
        </authorList>
    </citation>
    <scope>NUCLEOTIDE SEQUENCE [LARGE SCALE GENOMIC DNA]</scope>
</reference>
<dbReference type="PANTHER" id="PTHR21549:SF0">
    <property type="entry name" value="COILED-COIL DOMAIN-CONTAINING PROTEIN 112"/>
    <property type="match status" value="1"/>
</dbReference>
<feature type="coiled-coil region" evidence="2">
    <location>
        <begin position="19"/>
        <end position="46"/>
    </location>
</feature>
<feature type="compositionally biased region" description="Basic and acidic residues" evidence="3">
    <location>
        <begin position="346"/>
        <end position="359"/>
    </location>
</feature>
<dbReference type="RefSeq" id="XP_009045708.1">
    <property type="nucleotide sequence ID" value="XM_009047460.1"/>
</dbReference>
<feature type="region of interest" description="Disordered" evidence="3">
    <location>
        <begin position="452"/>
        <end position="492"/>
    </location>
</feature>
<evidence type="ECO:0000313" key="5">
    <source>
        <dbReference type="Proteomes" id="UP000030746"/>
    </source>
</evidence>
<evidence type="ECO:0000256" key="1">
    <source>
        <dbReference type="ARBA" id="ARBA00023054"/>
    </source>
</evidence>
<dbReference type="Proteomes" id="UP000030746">
    <property type="component" value="Unassembled WGS sequence"/>
</dbReference>
<evidence type="ECO:0000313" key="4">
    <source>
        <dbReference type="EMBL" id="ESP03620.1"/>
    </source>
</evidence>
<dbReference type="AlphaFoldDB" id="V4CMN4"/>
<dbReference type="CTD" id="20250504"/>
<feature type="region of interest" description="Disordered" evidence="3">
    <location>
        <begin position="159"/>
        <end position="184"/>
    </location>
</feature>
<protein>
    <recommendedName>
        <fullName evidence="6">Coiled-coil domain-containing protein 112</fullName>
    </recommendedName>
</protein>
<sequence length="492" mass="59296">MAAKDVQTKLQNGSTAVIVKSDRAKKSELLREIHKLEVQIQAMEREKMTHIYSKRSDFRSDFSQLEEQDNNSTLERKTEKVKVQQQLEKINHMVKRFQRELKDIKPTPEFVERLKVIMEDIESTIKSFKEQQRTKYEELLKDERRTYLDIQNLEKRFESLSQSTSGNNSSRTISHTTSTTTKDITKDLPPEVAAFERFLQQTGGPRGGWDEYDHQTFLKFRQKYKGRIVFLDHLPSAIPTHTETEIREHETWYQEYLFLLDNKKYAIKKWREKKEDDKEDILSKAGQHVELKVESEKEKQQKYLEKLEQEKSERYAMVNAWKVQKELEKAQEQERKLREEFNQKKKKEEERIRQEEMRSKVMNYKQQKEEEDINKEEEERILKEHEILHEQEEKEERSRMAIKEIAKFRHRDQQKLQDKIIKDRIKEEEKIQKEIQKERIKLNVENHVRRDPGRLFQPTAGWKERLKDNKSNGGGQILHMPHRAIPAWRKGP</sequence>
<dbReference type="HOGENOM" id="CLU_035139_0_0_1"/>
<dbReference type="KEGG" id="lgi:LOTGIDRAFT_237617"/>
<dbReference type="EMBL" id="KB199952">
    <property type="protein sequence ID" value="ESP03620.1"/>
    <property type="molecule type" value="Genomic_DNA"/>
</dbReference>
<keyword evidence="1 2" id="KW-0175">Coiled coil</keyword>
<dbReference type="PANTHER" id="PTHR21549">
    <property type="entry name" value="MUTATED IN BLADDER CANCER 1"/>
    <property type="match status" value="1"/>
</dbReference>
<gene>
    <name evidence="4" type="ORF">LOTGIDRAFT_237617</name>
</gene>
<keyword evidence="5" id="KW-1185">Reference proteome</keyword>
<dbReference type="GeneID" id="20250504"/>
<dbReference type="STRING" id="225164.V4CMN4"/>
<evidence type="ECO:0000256" key="3">
    <source>
        <dbReference type="SAM" id="MobiDB-lite"/>
    </source>
</evidence>
<feature type="coiled-coil region" evidence="2">
    <location>
        <begin position="80"/>
        <end position="156"/>
    </location>
</feature>
<feature type="compositionally biased region" description="Low complexity" evidence="3">
    <location>
        <begin position="159"/>
        <end position="182"/>
    </location>
</feature>